<feature type="compositionally biased region" description="Basic and acidic residues" evidence="1">
    <location>
        <begin position="100"/>
        <end position="120"/>
    </location>
</feature>
<reference evidence="3 4" key="1">
    <citation type="journal article" date="2004" name="Science">
        <title>The genome of the diatom Thalassiosira pseudonana: ecology, evolution, and metabolism.</title>
        <authorList>
            <person name="Armbrust E.V."/>
            <person name="Berges J.A."/>
            <person name="Bowler C."/>
            <person name="Green B.R."/>
            <person name="Martinez D."/>
            <person name="Putnam N.H."/>
            <person name="Zhou S."/>
            <person name="Allen A.E."/>
            <person name="Apt K.E."/>
            <person name="Bechner M."/>
            <person name="Brzezinski M.A."/>
            <person name="Chaal B.K."/>
            <person name="Chiovitti A."/>
            <person name="Davis A.K."/>
            <person name="Demarest M.S."/>
            <person name="Detter J.C."/>
            <person name="Glavina T."/>
            <person name="Goodstein D."/>
            <person name="Hadi M.Z."/>
            <person name="Hellsten U."/>
            <person name="Hildebrand M."/>
            <person name="Jenkins B.D."/>
            <person name="Jurka J."/>
            <person name="Kapitonov V.V."/>
            <person name="Kroger N."/>
            <person name="Lau W.W."/>
            <person name="Lane T.W."/>
            <person name="Larimer F.W."/>
            <person name="Lippmeier J.C."/>
            <person name="Lucas S."/>
            <person name="Medina M."/>
            <person name="Montsant A."/>
            <person name="Obornik M."/>
            <person name="Parker M.S."/>
            <person name="Palenik B."/>
            <person name="Pazour G.J."/>
            <person name="Richardson P.M."/>
            <person name="Rynearson T.A."/>
            <person name="Saito M.A."/>
            <person name="Schwartz D.C."/>
            <person name="Thamatrakoln K."/>
            <person name="Valentin K."/>
            <person name="Vardi A."/>
            <person name="Wilkerson F.P."/>
            <person name="Rokhsar D.S."/>
        </authorList>
    </citation>
    <scope>NUCLEOTIDE SEQUENCE [LARGE SCALE GENOMIC DNA]</scope>
    <source>
        <strain evidence="3 4">CCMP1335</strain>
    </source>
</reference>
<evidence type="ECO:0000256" key="1">
    <source>
        <dbReference type="SAM" id="MobiDB-lite"/>
    </source>
</evidence>
<dbReference type="RefSeq" id="XP_002295780.1">
    <property type="nucleotide sequence ID" value="XM_002295744.1"/>
</dbReference>
<keyword evidence="2" id="KW-0732">Signal</keyword>
<dbReference type="Proteomes" id="UP000001449">
    <property type="component" value="Chromosome 7"/>
</dbReference>
<evidence type="ECO:0000256" key="2">
    <source>
        <dbReference type="SAM" id="SignalP"/>
    </source>
</evidence>
<protein>
    <recommendedName>
        <fullName evidence="5">Tim44-like domain-containing protein</fullName>
    </recommendedName>
</protein>
<evidence type="ECO:0000313" key="4">
    <source>
        <dbReference type="Proteomes" id="UP000001449"/>
    </source>
</evidence>
<feature type="signal peptide" evidence="2">
    <location>
        <begin position="1"/>
        <end position="19"/>
    </location>
</feature>
<organism evidence="3 4">
    <name type="scientific">Thalassiosira pseudonana</name>
    <name type="common">Marine diatom</name>
    <name type="synonym">Cyclotella nana</name>
    <dbReference type="NCBI Taxonomy" id="35128"/>
    <lineage>
        <taxon>Eukaryota</taxon>
        <taxon>Sar</taxon>
        <taxon>Stramenopiles</taxon>
        <taxon>Ochrophyta</taxon>
        <taxon>Bacillariophyta</taxon>
        <taxon>Coscinodiscophyceae</taxon>
        <taxon>Thalassiosirophycidae</taxon>
        <taxon>Thalassiosirales</taxon>
        <taxon>Thalassiosiraceae</taxon>
        <taxon>Thalassiosira</taxon>
    </lineage>
</organism>
<evidence type="ECO:0000313" key="3">
    <source>
        <dbReference type="EMBL" id="ACI64497.1"/>
    </source>
</evidence>
<evidence type="ECO:0008006" key="5">
    <source>
        <dbReference type="Google" id="ProtNLM"/>
    </source>
</evidence>
<accession>B5YMP3</accession>
<dbReference type="eggNOG" id="ENOG502T6IB">
    <property type="taxonomic scope" value="Eukaryota"/>
</dbReference>
<proteinExistence type="predicted"/>
<dbReference type="AlphaFoldDB" id="B5YMP3"/>
<reference evidence="3 4" key="2">
    <citation type="journal article" date="2008" name="Nature">
        <title>The Phaeodactylum genome reveals the evolutionary history of diatom genomes.</title>
        <authorList>
            <person name="Bowler C."/>
            <person name="Allen A.E."/>
            <person name="Badger J.H."/>
            <person name="Grimwood J."/>
            <person name="Jabbari K."/>
            <person name="Kuo A."/>
            <person name="Maheswari U."/>
            <person name="Martens C."/>
            <person name="Maumus F."/>
            <person name="Otillar R.P."/>
            <person name="Rayko E."/>
            <person name="Salamov A."/>
            <person name="Vandepoele K."/>
            <person name="Beszteri B."/>
            <person name="Gruber A."/>
            <person name="Heijde M."/>
            <person name="Katinka M."/>
            <person name="Mock T."/>
            <person name="Valentin K."/>
            <person name="Verret F."/>
            <person name="Berges J.A."/>
            <person name="Brownlee C."/>
            <person name="Cadoret J.P."/>
            <person name="Chiovitti A."/>
            <person name="Choi C.J."/>
            <person name="Coesel S."/>
            <person name="De Martino A."/>
            <person name="Detter J.C."/>
            <person name="Durkin C."/>
            <person name="Falciatore A."/>
            <person name="Fournet J."/>
            <person name="Haruta M."/>
            <person name="Huysman M.J."/>
            <person name="Jenkins B.D."/>
            <person name="Jiroutova K."/>
            <person name="Jorgensen R.E."/>
            <person name="Joubert Y."/>
            <person name="Kaplan A."/>
            <person name="Kroger N."/>
            <person name="Kroth P.G."/>
            <person name="La Roche J."/>
            <person name="Lindquist E."/>
            <person name="Lommer M."/>
            <person name="Martin-Jezequel V."/>
            <person name="Lopez P.J."/>
            <person name="Lucas S."/>
            <person name="Mangogna M."/>
            <person name="McGinnis K."/>
            <person name="Medlin L.K."/>
            <person name="Montsant A."/>
            <person name="Oudot-Le Secq M.P."/>
            <person name="Napoli C."/>
            <person name="Obornik M."/>
            <person name="Parker M.S."/>
            <person name="Petit J.L."/>
            <person name="Porcel B.M."/>
            <person name="Poulsen N."/>
            <person name="Robison M."/>
            <person name="Rychlewski L."/>
            <person name="Rynearson T.A."/>
            <person name="Schmutz J."/>
            <person name="Shapiro H."/>
            <person name="Siaut M."/>
            <person name="Stanley M."/>
            <person name="Sussman M.R."/>
            <person name="Taylor A.R."/>
            <person name="Vardi A."/>
            <person name="von Dassow P."/>
            <person name="Vyverman W."/>
            <person name="Willis A."/>
            <person name="Wyrwicz L.S."/>
            <person name="Rokhsar D.S."/>
            <person name="Weissenbach J."/>
            <person name="Armbrust E.V."/>
            <person name="Green B.R."/>
            <person name="Van de Peer Y."/>
            <person name="Grigoriev I.V."/>
        </authorList>
    </citation>
    <scope>NUCLEOTIDE SEQUENCE [LARGE SCALE GENOMIC DNA]</scope>
    <source>
        <strain evidence="3 4">CCMP1335</strain>
    </source>
</reference>
<dbReference type="GeneID" id="7449010"/>
<gene>
    <name evidence="3" type="ORF">THAPS_23421</name>
</gene>
<dbReference type="KEGG" id="tps:THAPS_23421"/>
<name>B5YMP3_THAPS</name>
<feature type="chain" id="PRO_5002841486" description="Tim44-like domain-containing protein" evidence="2">
    <location>
        <begin position="20"/>
        <end position="452"/>
    </location>
</feature>
<feature type="region of interest" description="Disordered" evidence="1">
    <location>
        <begin position="98"/>
        <end position="123"/>
    </location>
</feature>
<feature type="region of interest" description="Disordered" evidence="1">
    <location>
        <begin position="47"/>
        <end position="66"/>
    </location>
</feature>
<dbReference type="PaxDb" id="35128-Thaps23421"/>
<feature type="compositionally biased region" description="Basic and acidic residues" evidence="1">
    <location>
        <begin position="230"/>
        <end position="255"/>
    </location>
</feature>
<dbReference type="HOGENOM" id="CLU_606239_0_0_1"/>
<dbReference type="OMA" id="NECIHEL"/>
<feature type="region of interest" description="Disordered" evidence="1">
    <location>
        <begin position="228"/>
        <end position="255"/>
    </location>
</feature>
<dbReference type="EMBL" id="CP001160">
    <property type="protein sequence ID" value="ACI64497.1"/>
    <property type="molecule type" value="Genomic_DNA"/>
</dbReference>
<keyword evidence="4" id="KW-1185">Reference proteome</keyword>
<sequence>MAALILAQLRLLTSPVLQAARCKIVSQPLPPTSRLWLNHCRVISSTSSPSVKASESAPATDATVVDEADTVEESKLAAKLVKPKPIFPWRHSPYPIPRLVKPDINNKTDDRDGRHRRETSEDVYESDYYTKGGPLGPGWPSPMESWFRAALYANSMNLLGASWMSIIFPFTRKEWIHEMEWAFCDAFSKGVKGMLEGTYSINGDLREVDDKLDSESSFDVEFEQTIDPKPLVEKGGEQTQTKSDDTKQSNDKFEQEQEENCMLQYKLRNMYQSARQHSHPSKINILLRTQPQSAVIESMFPVFGLSRSLVENHPNLRHSYRNLVKHLQRKHKEAQSEGRSRLSPWEVGSIVMSGLDELMVQSSKLSDDRKGVITVIAQVSIQCREQFCVRDVETKEVIQGDGAPKDVTHLVRFEIVLREPLEESEDGSWEMEIGRWQITDWDDLLDGNVWFT</sequence>
<dbReference type="InParanoid" id="B5YMP3"/>